<evidence type="ECO:0000313" key="3">
    <source>
        <dbReference type="EMBL" id="WOT02279.1"/>
    </source>
</evidence>
<evidence type="ECO:0000256" key="1">
    <source>
        <dbReference type="ARBA" id="ARBA00010562"/>
    </source>
</evidence>
<dbReference type="GO" id="GO:0006351">
    <property type="term" value="P:DNA-templated transcription"/>
    <property type="evidence" value="ECO:0007669"/>
    <property type="project" value="TreeGrafter"/>
</dbReference>
<gene>
    <name evidence="3" type="ORF">CYJ47_00400</name>
</gene>
<dbReference type="NCBIfam" id="TIGR02384">
    <property type="entry name" value="RelB_DinJ"/>
    <property type="match status" value="1"/>
</dbReference>
<comment type="similarity">
    <text evidence="1">Belongs to the RelB/DinJ antitoxin family.</text>
</comment>
<dbReference type="RefSeq" id="WP_101678775.1">
    <property type="nucleotide sequence ID" value="NZ_CAMIHY010000141.1"/>
</dbReference>
<dbReference type="EMBL" id="CP136958">
    <property type="protein sequence ID" value="WOT02279.1"/>
    <property type="molecule type" value="Genomic_DNA"/>
</dbReference>
<reference evidence="3" key="2">
    <citation type="submission" date="2023-10" db="EMBL/GenBank/DDBJ databases">
        <authorList>
            <person name="Choi B."/>
        </authorList>
    </citation>
    <scope>NUCLEOTIDE SEQUENCE</scope>
    <source>
        <strain evidence="3">UMB0763</strain>
    </source>
</reference>
<evidence type="ECO:0000256" key="2">
    <source>
        <dbReference type="ARBA" id="ARBA00022649"/>
    </source>
</evidence>
<dbReference type="Proteomes" id="UP000234560">
    <property type="component" value="Chromosome"/>
</dbReference>
<sequence length="90" mass="9975">MSASSLTIRLDQDLKESAAEVAECYGFDLSTVVRAFFTEMVYTKSIPLTLDYRQPNAESIKAIEETKKMIADGNTPTYSNGREMIEAALS</sequence>
<keyword evidence="2" id="KW-1277">Toxin-antitoxin system</keyword>
<dbReference type="Pfam" id="PF04221">
    <property type="entry name" value="RelB"/>
    <property type="match status" value="1"/>
</dbReference>
<accession>A0AAF0YS21</accession>
<dbReference type="Gene3D" id="1.10.1220.10">
    <property type="entry name" value="Met repressor-like"/>
    <property type="match status" value="1"/>
</dbReference>
<protein>
    <submittedName>
        <fullName evidence="3">Type II toxin-antitoxin system RelB/DinJ family antitoxin</fullName>
    </submittedName>
</protein>
<dbReference type="KEGG" id="cpyr:CYJ47_00400"/>
<reference evidence="3" key="1">
    <citation type="submission" date="2017-12" db="EMBL/GenBank/DDBJ databases">
        <authorList>
            <person name="Thomas-White K."/>
            <person name="Wolfe A.J."/>
        </authorList>
    </citation>
    <scope>NUCLEOTIDE SEQUENCE</scope>
    <source>
        <strain evidence="3">UMB0763</strain>
    </source>
</reference>
<dbReference type="InterPro" id="IPR013321">
    <property type="entry name" value="Arc_rbn_hlx_hlx"/>
</dbReference>
<proteinExistence type="inferred from homology"/>
<dbReference type="PANTHER" id="PTHR38781">
    <property type="entry name" value="ANTITOXIN DINJ-RELATED"/>
    <property type="match status" value="1"/>
</dbReference>
<evidence type="ECO:0000313" key="4">
    <source>
        <dbReference type="Proteomes" id="UP000234560"/>
    </source>
</evidence>
<name>A0AAF0YS21_9CORY</name>
<organism evidence="3 4">
    <name type="scientific">Corynebacterium pyruviciproducens</name>
    <dbReference type="NCBI Taxonomy" id="598660"/>
    <lineage>
        <taxon>Bacteria</taxon>
        <taxon>Bacillati</taxon>
        <taxon>Actinomycetota</taxon>
        <taxon>Actinomycetes</taxon>
        <taxon>Mycobacteriales</taxon>
        <taxon>Corynebacteriaceae</taxon>
        <taxon>Corynebacterium</taxon>
    </lineage>
</organism>
<dbReference type="PANTHER" id="PTHR38781:SF1">
    <property type="entry name" value="ANTITOXIN DINJ-RELATED"/>
    <property type="match status" value="1"/>
</dbReference>
<dbReference type="AlphaFoldDB" id="A0AAF0YS21"/>
<dbReference type="InterPro" id="IPR007337">
    <property type="entry name" value="RelB/DinJ"/>
</dbReference>
<dbReference type="GO" id="GO:0006355">
    <property type="term" value="P:regulation of DNA-templated transcription"/>
    <property type="evidence" value="ECO:0007669"/>
    <property type="project" value="InterPro"/>
</dbReference>